<keyword evidence="3" id="KW-1185">Reference proteome</keyword>
<dbReference type="PANTHER" id="PTHR37946:SF1">
    <property type="entry name" value="SLL1969 PROTEIN"/>
    <property type="match status" value="1"/>
</dbReference>
<evidence type="ECO:0000313" key="3">
    <source>
        <dbReference type="Proteomes" id="UP000535937"/>
    </source>
</evidence>
<organism evidence="2 3">
    <name type="scientific">Microbulbifer rhizosphaerae</name>
    <dbReference type="NCBI Taxonomy" id="1562603"/>
    <lineage>
        <taxon>Bacteria</taxon>
        <taxon>Pseudomonadati</taxon>
        <taxon>Pseudomonadota</taxon>
        <taxon>Gammaproteobacteria</taxon>
        <taxon>Cellvibrionales</taxon>
        <taxon>Microbulbiferaceae</taxon>
        <taxon>Microbulbifer</taxon>
    </lineage>
</organism>
<dbReference type="InterPro" id="IPR029058">
    <property type="entry name" value="AB_hydrolase_fold"/>
</dbReference>
<dbReference type="SUPFAM" id="SSF53474">
    <property type="entry name" value="alpha/beta-Hydrolases"/>
    <property type="match status" value="1"/>
</dbReference>
<dbReference type="EMBL" id="JACHWZ010000008">
    <property type="protein sequence ID" value="MBB3061276.1"/>
    <property type="molecule type" value="Genomic_DNA"/>
</dbReference>
<dbReference type="AlphaFoldDB" id="A0A7W4WBL1"/>
<evidence type="ECO:0000313" key="2">
    <source>
        <dbReference type="EMBL" id="MBB3061276.1"/>
    </source>
</evidence>
<dbReference type="Proteomes" id="UP000535937">
    <property type="component" value="Unassembled WGS sequence"/>
</dbReference>
<feature type="signal peptide" evidence="1">
    <location>
        <begin position="1"/>
        <end position="18"/>
    </location>
</feature>
<feature type="chain" id="PRO_5031256267" evidence="1">
    <location>
        <begin position="19"/>
        <end position="231"/>
    </location>
</feature>
<name>A0A7W4WBL1_9GAMM</name>
<keyword evidence="1" id="KW-0732">Signal</keyword>
<comment type="caution">
    <text evidence="2">The sequence shown here is derived from an EMBL/GenBank/DDBJ whole genome shotgun (WGS) entry which is preliminary data.</text>
</comment>
<accession>A0A7W4WBL1</accession>
<protein>
    <submittedName>
        <fullName evidence="2">Pimeloyl-ACP methyl ester carboxylesterase</fullName>
    </submittedName>
</protein>
<dbReference type="RefSeq" id="WP_183459499.1">
    <property type="nucleotide sequence ID" value="NZ_JACHWZ010000008.1"/>
</dbReference>
<dbReference type="Gene3D" id="3.40.50.1820">
    <property type="entry name" value="alpha/beta hydrolase"/>
    <property type="match status" value="1"/>
</dbReference>
<gene>
    <name evidence="2" type="ORF">FHS09_002109</name>
</gene>
<reference evidence="2 3" key="1">
    <citation type="submission" date="2020-08" db="EMBL/GenBank/DDBJ databases">
        <title>Genomic Encyclopedia of Type Strains, Phase III (KMG-III): the genomes of soil and plant-associated and newly described type strains.</title>
        <authorList>
            <person name="Whitman W."/>
        </authorList>
    </citation>
    <scope>NUCLEOTIDE SEQUENCE [LARGE SCALE GENOMIC DNA]</scope>
    <source>
        <strain evidence="2 3">CECT 8799</strain>
    </source>
</reference>
<proteinExistence type="predicted"/>
<dbReference type="PANTHER" id="PTHR37946">
    <property type="entry name" value="SLL1969 PROTEIN"/>
    <property type="match status" value="1"/>
</dbReference>
<evidence type="ECO:0000256" key="1">
    <source>
        <dbReference type="SAM" id="SignalP"/>
    </source>
</evidence>
<sequence>MKIVVLALLMSFPLAADARSACVILLHGLLLSDGWMEKMEKAIARAGFATVNVDYPSTKYPIEELAGPAIAPALDRCRGYDEIHFVAHSLGSILVRYYLGRVPVENLGRVVMLGPPNKGSEVADRLEKLPGFHFVFGDAGQQLGTGRRSLPKRLGAANFDLGIIAGICSIHPFFSRMIPAVDDGIVSVESTRLQGMHDHLQIPATHLFMIKNKEVITQVIHYLRCGEFNRS</sequence>